<protein>
    <submittedName>
        <fullName evidence="1">Uncharacterized protein</fullName>
    </submittedName>
</protein>
<organism evidence="1 2">
    <name type="scientific">Caerostris darwini</name>
    <dbReference type="NCBI Taxonomy" id="1538125"/>
    <lineage>
        <taxon>Eukaryota</taxon>
        <taxon>Metazoa</taxon>
        <taxon>Ecdysozoa</taxon>
        <taxon>Arthropoda</taxon>
        <taxon>Chelicerata</taxon>
        <taxon>Arachnida</taxon>
        <taxon>Araneae</taxon>
        <taxon>Araneomorphae</taxon>
        <taxon>Entelegynae</taxon>
        <taxon>Araneoidea</taxon>
        <taxon>Araneidae</taxon>
        <taxon>Caerostris</taxon>
    </lineage>
</organism>
<reference evidence="1 2" key="1">
    <citation type="submission" date="2021-06" db="EMBL/GenBank/DDBJ databases">
        <title>Caerostris darwini draft genome.</title>
        <authorList>
            <person name="Kono N."/>
            <person name="Arakawa K."/>
        </authorList>
    </citation>
    <scope>NUCLEOTIDE SEQUENCE [LARGE SCALE GENOMIC DNA]</scope>
</reference>
<dbReference type="Proteomes" id="UP001054837">
    <property type="component" value="Unassembled WGS sequence"/>
</dbReference>
<dbReference type="AlphaFoldDB" id="A0AAV4RKR7"/>
<evidence type="ECO:0000313" key="1">
    <source>
        <dbReference type="EMBL" id="GIY20855.1"/>
    </source>
</evidence>
<comment type="caution">
    <text evidence="1">The sequence shown here is derived from an EMBL/GenBank/DDBJ whole genome shotgun (WGS) entry which is preliminary data.</text>
</comment>
<accession>A0AAV4RKR7</accession>
<name>A0AAV4RKR7_9ARAC</name>
<keyword evidence="2" id="KW-1185">Reference proteome</keyword>
<sequence>MAEWSKALRSGRSPLLVGVGSNPTSGKLFCIRTTSGWPSGLRRCVQVAVHFLWAWVRIPLLANYFAVNEFSDNVRMAEWSKALRSGRSPLLVGVGSNPTSGKLFCIRTTSGWPSGLRRCVQVAVHFLWAWVRIPLLANYFAVNEFSDNVRMAEWSKALRSGRSPLLVGVGSNPTSGKLFCIRTTSGWPSGLRRCVQVAVHFLWAWVRIPLLANYFAVNEFSDNVRMAEWSKALRSGRSPLLVGVGSNPTSGKLFCIRTTSGWPSGLRRCVQVAVHFLWAWVRIPLLANYFAVNEFSDNVRMAEWSKALRSGRSPLLVGVGSNPTSGKLFCIRTTSGWPSGLRRCVQVAVHFLWAWVRIPLLANYFAVNEFSDNVRMAEWSKALRSGRSPLLVGVGSNPTSGKLFCIRTTSGWPSGLRRCVQVAVHFLWASDNVRMAEWSKALRSGRSPLLVGVGSNPTSGNLFCSK</sequence>
<gene>
    <name evidence="1" type="ORF">CDAR_607561</name>
</gene>
<proteinExistence type="predicted"/>
<evidence type="ECO:0000313" key="2">
    <source>
        <dbReference type="Proteomes" id="UP001054837"/>
    </source>
</evidence>
<dbReference type="EMBL" id="BPLQ01006222">
    <property type="protein sequence ID" value="GIY20855.1"/>
    <property type="molecule type" value="Genomic_DNA"/>
</dbReference>